<dbReference type="InParanoid" id="K2S110"/>
<name>K2S110_MACPH</name>
<evidence type="ECO:0000313" key="2">
    <source>
        <dbReference type="Proteomes" id="UP000007129"/>
    </source>
</evidence>
<protein>
    <submittedName>
        <fullName evidence="1">Uncharacterized protein</fullName>
    </submittedName>
</protein>
<gene>
    <name evidence="1" type="ORF">MPH_12509</name>
</gene>
<dbReference type="AlphaFoldDB" id="K2S110"/>
<accession>K2S110</accession>
<organism evidence="1 2">
    <name type="scientific">Macrophomina phaseolina (strain MS6)</name>
    <name type="common">Charcoal rot fungus</name>
    <dbReference type="NCBI Taxonomy" id="1126212"/>
    <lineage>
        <taxon>Eukaryota</taxon>
        <taxon>Fungi</taxon>
        <taxon>Dikarya</taxon>
        <taxon>Ascomycota</taxon>
        <taxon>Pezizomycotina</taxon>
        <taxon>Dothideomycetes</taxon>
        <taxon>Dothideomycetes incertae sedis</taxon>
        <taxon>Botryosphaeriales</taxon>
        <taxon>Botryosphaeriaceae</taxon>
        <taxon>Macrophomina</taxon>
    </lineage>
</organism>
<comment type="caution">
    <text evidence="1">The sequence shown here is derived from an EMBL/GenBank/DDBJ whole genome shotgun (WGS) entry which is preliminary data.</text>
</comment>
<reference evidence="1 2" key="1">
    <citation type="journal article" date="2012" name="BMC Genomics">
        <title>Tools to kill: Genome of one of the most destructive plant pathogenic fungi Macrophomina phaseolina.</title>
        <authorList>
            <person name="Islam M.S."/>
            <person name="Haque M.S."/>
            <person name="Islam M.M."/>
            <person name="Emdad E.M."/>
            <person name="Halim A."/>
            <person name="Hossen Q.M.M."/>
            <person name="Hossain M.Z."/>
            <person name="Ahmed B."/>
            <person name="Rahim S."/>
            <person name="Rahman M.S."/>
            <person name="Alam M.M."/>
            <person name="Hou S."/>
            <person name="Wan X."/>
            <person name="Saito J.A."/>
            <person name="Alam M."/>
        </authorList>
    </citation>
    <scope>NUCLEOTIDE SEQUENCE [LARGE SCALE GENOMIC DNA]</scope>
    <source>
        <strain evidence="1 2">MS6</strain>
    </source>
</reference>
<dbReference type="EMBL" id="AHHD01000518">
    <property type="protein sequence ID" value="EKG10410.1"/>
    <property type="molecule type" value="Genomic_DNA"/>
</dbReference>
<sequence length="132" mass="14918">MIICTLDPLSLVNSFKTVRRIIPMRNLLLCCTEMRRTICMHLGVFVLPVKKLSSKKTNCNGNFISHSNSIHHSTGRSLANSDTWYHAAGEFSLRALDNPGFKFFLDRLVSLKLHSRHDIMPNAADETSICKT</sequence>
<dbReference type="VEuPathDB" id="FungiDB:MPH_12509"/>
<evidence type="ECO:0000313" key="1">
    <source>
        <dbReference type="EMBL" id="EKG10410.1"/>
    </source>
</evidence>
<dbReference type="Proteomes" id="UP000007129">
    <property type="component" value="Unassembled WGS sequence"/>
</dbReference>
<dbReference type="HOGENOM" id="CLU_1917442_0_0_1"/>
<proteinExistence type="predicted"/>